<gene>
    <name evidence="1" type="ORF">ACFO0R_09610</name>
</gene>
<dbReference type="Proteomes" id="UP001595999">
    <property type="component" value="Unassembled WGS sequence"/>
</dbReference>
<reference evidence="2" key="1">
    <citation type="journal article" date="2019" name="Int. J. Syst. Evol. Microbiol.">
        <title>The Global Catalogue of Microorganisms (GCM) 10K type strain sequencing project: providing services to taxonomists for standard genome sequencing and annotation.</title>
        <authorList>
            <consortium name="The Broad Institute Genomics Platform"/>
            <consortium name="The Broad Institute Genome Sequencing Center for Infectious Disease"/>
            <person name="Wu L."/>
            <person name="Ma J."/>
        </authorList>
    </citation>
    <scope>NUCLEOTIDE SEQUENCE [LARGE SCALE GENOMIC DNA]</scope>
    <source>
        <strain evidence="2">CGMCC 4.7608</strain>
    </source>
</reference>
<sequence>MASPLTLLMPVIPGTSLEAIAATLAEYEPTLHQALTSIGTVHYARTLLLDHSTANLQPTGQASDNYVIAVITEYDGSFNAYINDFVAQVGTVFDALLQFVVGGKALIPVANNVVAFQAFIAQNDASQHIPNNGGGGKDDNGLYQAYPYTVQTILAALD</sequence>
<organism evidence="1 2">
    <name type="scientific">Chromobacterium aquaticum</name>
    <dbReference type="NCBI Taxonomy" id="467180"/>
    <lineage>
        <taxon>Bacteria</taxon>
        <taxon>Pseudomonadati</taxon>
        <taxon>Pseudomonadota</taxon>
        <taxon>Betaproteobacteria</taxon>
        <taxon>Neisseriales</taxon>
        <taxon>Chromobacteriaceae</taxon>
        <taxon>Chromobacterium</taxon>
    </lineage>
</organism>
<evidence type="ECO:0000313" key="2">
    <source>
        <dbReference type="Proteomes" id="UP001595999"/>
    </source>
</evidence>
<dbReference type="RefSeq" id="WP_231462504.1">
    <property type="nucleotide sequence ID" value="NZ_JAJOHW010000073.1"/>
</dbReference>
<name>A0ABV8ZTN3_9NEIS</name>
<keyword evidence="2" id="KW-1185">Reference proteome</keyword>
<accession>A0ABV8ZTN3</accession>
<comment type="caution">
    <text evidence="1">The sequence shown here is derived from an EMBL/GenBank/DDBJ whole genome shotgun (WGS) entry which is preliminary data.</text>
</comment>
<proteinExistence type="predicted"/>
<dbReference type="EMBL" id="JBHSEK010000005">
    <property type="protein sequence ID" value="MFC4489875.1"/>
    <property type="molecule type" value="Genomic_DNA"/>
</dbReference>
<evidence type="ECO:0000313" key="1">
    <source>
        <dbReference type="EMBL" id="MFC4489875.1"/>
    </source>
</evidence>
<protein>
    <submittedName>
        <fullName evidence="1">Uncharacterized protein</fullName>
    </submittedName>
</protein>